<protein>
    <submittedName>
        <fullName evidence="1">Uncharacterized protein</fullName>
    </submittedName>
</protein>
<accession>A0A8S5UTV8</accession>
<dbReference type="EMBL" id="BK016136">
    <property type="protein sequence ID" value="DAF97814.1"/>
    <property type="molecule type" value="Genomic_DNA"/>
</dbReference>
<sequence length="828" mass="94847">MKYSLDFTRYGNSALNSIYEANISGEYTTSIIVDTLGSKNIELTESKINMYGYYALPSGDNKNVNLARDIMRTGGIPKFIENDSPKDIDHRYYGYRFASHYPTSESYWTKFSRFHVEYSSSGKGYKYLEYMKKNRLNITDFYTFISLFDDIHTKVPYFINITFNNTRYHDYQKNNPTSDKFTDGTPIKFHARNIYMTDEYLYININRPINIYVDLANNRTVLACKYMAIKVGNTLDGLVSLNGLYSLCSTHAYLLFNGHDESQLSLAGLLKGCRATKFGDINDSRTILNMSNLTTIGDMCLNSNVEDLSMHTIEMSPIEDLDMSSAFRNSKLKRLPNGFLKSLSRASGYKKVNAQRMFFNTNISDDISDFRLPIREGVPAKFLLDGMYERSGCRRINTGIVSRNNDDVISAGFMYKDCKLDAESELPEDVFKNYTNTYGMFKNTIFDSPTSFAHTYKAISKYHELGDASYNDRNDETPFMGIGIKNSTENSDVTVSGEKVNLLSFVVDDRKSKDSKYYNINITGFRSFKDKHNSIRVVAPKCKELRYGCSYSDLKAIATKDQFNNKYGGLFLGFDDLRLSSFDDSSGVPAFFKVNIVPNTALDLFREIRLMLIGNDYYNLYNKIFEGIFAQNISAKNNGGKDTTAVLFSNTNTSIEMLSLDELKDAKYTGVLLSRYTTDSACAIINTNGKNLKWTLSKYHYNLYNNKYEYNTPYGAYRYYDYISVFTNAAYLRRAILAQMYFTKSFENEKIEFIFRAKTIDSLKEFMALMSQYMSTTDNSKPVGRYLLLYNNETYDSKTDMDNINRLVAGVDLQPYITKLNEDTSVPS</sequence>
<name>A0A8S5UTV8_9CAUD</name>
<reference evidence="1" key="1">
    <citation type="journal article" date="2021" name="Proc. Natl. Acad. Sci. U.S.A.">
        <title>A Catalog of Tens of Thousands of Viruses from Human Metagenomes Reveals Hidden Associations with Chronic Diseases.</title>
        <authorList>
            <person name="Tisza M.J."/>
            <person name="Buck C.B."/>
        </authorList>
    </citation>
    <scope>NUCLEOTIDE SEQUENCE</scope>
    <source>
        <strain evidence="1">CtYA416</strain>
    </source>
</reference>
<organism evidence="1">
    <name type="scientific">Myoviridae sp. ctYA416</name>
    <dbReference type="NCBI Taxonomy" id="2825125"/>
    <lineage>
        <taxon>Viruses</taxon>
        <taxon>Duplodnaviria</taxon>
        <taxon>Heunggongvirae</taxon>
        <taxon>Uroviricota</taxon>
        <taxon>Caudoviricetes</taxon>
    </lineage>
</organism>
<evidence type="ECO:0000313" key="1">
    <source>
        <dbReference type="EMBL" id="DAF97814.1"/>
    </source>
</evidence>
<proteinExistence type="predicted"/>